<gene>
    <name evidence="2" type="ORF">UFOPK1835_02277</name>
</gene>
<feature type="region of interest" description="Disordered" evidence="1">
    <location>
        <begin position="47"/>
        <end position="79"/>
    </location>
</feature>
<feature type="compositionally biased region" description="Low complexity" evidence="1">
    <location>
        <begin position="47"/>
        <end position="57"/>
    </location>
</feature>
<feature type="compositionally biased region" description="Basic and acidic residues" evidence="1">
    <location>
        <begin position="61"/>
        <end position="70"/>
    </location>
</feature>
<dbReference type="AlphaFoldDB" id="A0A6J6IX38"/>
<feature type="region of interest" description="Disordered" evidence="1">
    <location>
        <begin position="220"/>
        <end position="245"/>
    </location>
</feature>
<reference evidence="2" key="1">
    <citation type="submission" date="2020-05" db="EMBL/GenBank/DDBJ databases">
        <authorList>
            <person name="Chiriac C."/>
            <person name="Salcher M."/>
            <person name="Ghai R."/>
            <person name="Kavagutti S V."/>
        </authorList>
    </citation>
    <scope>NUCLEOTIDE SEQUENCE</scope>
</reference>
<sequence length="298" mass="31790">MLATGIEDALDRFGIGDPHPDGTLHEWFENDRSKLMGVGDDHRHCGVGPSGIVVSGGAQHPESEGVEHVGSEAAGTDGDRSDRVAVIGATECEIARAAGDSLIGPELESDLQCLFDGSGAVGREQEMRFGHGHPRGESLGKFDRDPVAVAEHRGMGDPIELLAGGLVEFGNVMAEGGDPERGDRIEVTTSVYIDEFPSFRGLHDDRLVVDVARHLREPVPDDGSIAGRPPFMRSGQERRGLPVGHPGSFASRRAGCWRSRQRSISCPIGVDGGPLTNGQISSARRRQLPVAWSSPNIE</sequence>
<protein>
    <submittedName>
        <fullName evidence="2">Unannotated protein</fullName>
    </submittedName>
</protein>
<accession>A0A6J6IX38</accession>
<proteinExistence type="predicted"/>
<evidence type="ECO:0000313" key="2">
    <source>
        <dbReference type="EMBL" id="CAB4628569.1"/>
    </source>
</evidence>
<evidence type="ECO:0000256" key="1">
    <source>
        <dbReference type="SAM" id="MobiDB-lite"/>
    </source>
</evidence>
<name>A0A6J6IX38_9ZZZZ</name>
<dbReference type="EMBL" id="CAEZUP010000182">
    <property type="protein sequence ID" value="CAB4628569.1"/>
    <property type="molecule type" value="Genomic_DNA"/>
</dbReference>
<organism evidence="2">
    <name type="scientific">freshwater metagenome</name>
    <dbReference type="NCBI Taxonomy" id="449393"/>
    <lineage>
        <taxon>unclassified sequences</taxon>
        <taxon>metagenomes</taxon>
        <taxon>ecological metagenomes</taxon>
    </lineage>
</organism>